<evidence type="ECO:0000256" key="1">
    <source>
        <dbReference type="SAM" id="MobiDB-lite"/>
    </source>
</evidence>
<proteinExistence type="predicted"/>
<feature type="compositionally biased region" description="Basic and acidic residues" evidence="1">
    <location>
        <begin position="854"/>
        <end position="863"/>
    </location>
</feature>
<dbReference type="EMBL" id="UINC01015122">
    <property type="protein sequence ID" value="SVA63922.1"/>
    <property type="molecule type" value="Genomic_DNA"/>
</dbReference>
<protein>
    <recommendedName>
        <fullName evidence="3">Sortilin N-terminal domain-containing protein</fullName>
    </recommendedName>
</protein>
<dbReference type="Gene3D" id="2.130.10.10">
    <property type="entry name" value="YVTN repeat-like/Quinoprotein amine dehydrogenase"/>
    <property type="match status" value="4"/>
</dbReference>
<name>A0A381XHA5_9ZZZZ</name>
<dbReference type="SUPFAM" id="SSF110296">
    <property type="entry name" value="Oligoxyloglucan reducing end-specific cellobiohydrolase"/>
    <property type="match status" value="3"/>
</dbReference>
<reference evidence="2" key="1">
    <citation type="submission" date="2018-05" db="EMBL/GenBank/DDBJ databases">
        <authorList>
            <person name="Lanie J.A."/>
            <person name="Ng W.-L."/>
            <person name="Kazmierczak K.M."/>
            <person name="Andrzejewski T.M."/>
            <person name="Davidsen T.M."/>
            <person name="Wayne K.J."/>
            <person name="Tettelin H."/>
            <person name="Glass J.I."/>
            <person name="Rusch D."/>
            <person name="Podicherti R."/>
            <person name="Tsui H.-C.T."/>
            <person name="Winkler M.E."/>
        </authorList>
    </citation>
    <scope>NUCLEOTIDE SEQUENCE</scope>
</reference>
<evidence type="ECO:0008006" key="3">
    <source>
        <dbReference type="Google" id="ProtNLM"/>
    </source>
</evidence>
<dbReference type="GO" id="GO:0010411">
    <property type="term" value="P:xyloglucan metabolic process"/>
    <property type="evidence" value="ECO:0007669"/>
    <property type="project" value="TreeGrafter"/>
</dbReference>
<dbReference type="PANTHER" id="PTHR43739:SF5">
    <property type="entry name" value="EXO-ALPHA-SIALIDASE"/>
    <property type="match status" value="1"/>
</dbReference>
<gene>
    <name evidence="2" type="ORF">METZ01_LOCUS116776</name>
</gene>
<dbReference type="AlphaFoldDB" id="A0A381XHA5"/>
<evidence type="ECO:0000313" key="2">
    <source>
        <dbReference type="EMBL" id="SVA63922.1"/>
    </source>
</evidence>
<dbReference type="PANTHER" id="PTHR43739">
    <property type="entry name" value="XYLOGLUCANASE (EUROFUNG)"/>
    <property type="match status" value="1"/>
</dbReference>
<organism evidence="2">
    <name type="scientific">marine metagenome</name>
    <dbReference type="NCBI Taxonomy" id="408172"/>
    <lineage>
        <taxon>unclassified sequences</taxon>
        <taxon>metagenomes</taxon>
        <taxon>ecological metagenomes</taxon>
    </lineage>
</organism>
<dbReference type="InterPro" id="IPR052025">
    <property type="entry name" value="Xyloglucanase_GH74"/>
</dbReference>
<dbReference type="CDD" id="cd15482">
    <property type="entry name" value="Sialidase_non-viral"/>
    <property type="match status" value="1"/>
</dbReference>
<feature type="region of interest" description="Disordered" evidence="1">
    <location>
        <begin position="744"/>
        <end position="775"/>
    </location>
</feature>
<feature type="region of interest" description="Disordered" evidence="1">
    <location>
        <begin position="847"/>
        <end position="869"/>
    </location>
</feature>
<accession>A0A381XHA5</accession>
<sequence length="869" mass="94785">MKKLLLLLLLTLGFIGLAHAISSPEVCPVGYSTLAETMKFAWKPHPMKSGDVANIAFSPSNPNIVYLGIEVNVHSLYKSTDGGRKWHKVHIFDHAKDLAVHPNNPDVVFLNDSRDVWRTASGGEGKSVAAFEPGYPFEVVLSTRYGWGPPETSFSTVDIAPSDPSVVYVAMKGGKGSDVMQTAELYRSTNEGLSFSKVEGQVPTFNVVKVDPHDPNVILAGSDDGVYRSMDGGRSFVHLTSARNVVSLDTVDGITVLAGSYEGVLRSVDGGISWRIHTEGLPSKTVLRVRIAPSSPDVVWATTVEGVTRSLDQGRTWQDVSSNLPARNLQALAVHPRDDRIALVATETFIFSARSDSLFRTGQYYDQGVYRTEDGGATWYRSDAGIIEDRLNDVTAHPARPFEVWAGQNASRGLYRSRDAGQTWSLSPGLLTHYPMILAFFPNDANKVAVTGSHAGEDFGITHDSGVNWDVTSEQMFLRSVKFEPERFIQRSALEKIYTLVLMSQSNQTNGEDVHIHGLAVDPSNPQTIYIGTVHDPTEFSEKTLSGSHIFKSTDGGETWTEIGLNYPRHVETSIRVIKVDPQNSKVVYLGTSAQESIQGNGIWKSIDGGQTWNRLSSGIPEDASVNSIVIHPEEPNRLLVATKEGMYRSIDQGRSWARVFEPARDMENDPSNSDVIYVATSQGVMLSKNFGSSWEGISTGLPNRDITAIAVNCNGTVVYAGVRDEGLFAAVAKSVSPVPLDTTTGVEYGSSGMRGSRDDRGQGNEAQYEEDKVGPGEQECMLEALGTDVMAQFGPGGRDPTREEEAKMQHCFDRGQGNEAQYEEDKVGPGEQECMLEALGTDVMAQFGPGGRDPTREEEAKMQHCFPG</sequence>
<dbReference type="InterPro" id="IPR015943">
    <property type="entry name" value="WD40/YVTN_repeat-like_dom_sf"/>
</dbReference>